<dbReference type="Proteomes" id="UP001642409">
    <property type="component" value="Unassembled WGS sequence"/>
</dbReference>
<organism evidence="1 2">
    <name type="scientific">Hexamita inflata</name>
    <dbReference type="NCBI Taxonomy" id="28002"/>
    <lineage>
        <taxon>Eukaryota</taxon>
        <taxon>Metamonada</taxon>
        <taxon>Diplomonadida</taxon>
        <taxon>Hexamitidae</taxon>
        <taxon>Hexamitinae</taxon>
        <taxon>Hexamita</taxon>
    </lineage>
</organism>
<sequence>MGSCDSDVIPSYKEQQQPFDEHNSIIHNTKQNQQMQDPTNKMYLFTDKYKTFDELNSSMRYVGIESIQCVMGFDFSASNGDLHSTDIINPYMRVIQILQPVIEQFDDDGEINAYRFGCSESFDQNIVPLYGNSDVYKGFDALLESYKAAEIQQSNPDLQHLHIQSKNVLSWRNNLVGNSLSFAF</sequence>
<comment type="caution">
    <text evidence="1">The sequence shown here is derived from an EMBL/GenBank/DDBJ whole genome shotgun (WGS) entry which is preliminary data.</text>
</comment>
<evidence type="ECO:0000313" key="2">
    <source>
        <dbReference type="Proteomes" id="UP001642409"/>
    </source>
</evidence>
<protein>
    <submittedName>
        <fullName evidence="1">Copine_I</fullName>
    </submittedName>
</protein>
<accession>A0ABP1HR21</accession>
<evidence type="ECO:0000313" key="1">
    <source>
        <dbReference type="EMBL" id="CAL6000399.1"/>
    </source>
</evidence>
<gene>
    <name evidence="1" type="ORF">HINF_LOCUS16678</name>
</gene>
<dbReference type="InterPro" id="IPR052079">
    <property type="entry name" value="E3_ligase/Copine_domain"/>
</dbReference>
<proteinExistence type="predicted"/>
<keyword evidence="2" id="KW-1185">Reference proteome</keyword>
<reference evidence="1 2" key="1">
    <citation type="submission" date="2024-07" db="EMBL/GenBank/DDBJ databases">
        <authorList>
            <person name="Akdeniz Z."/>
        </authorList>
    </citation>
    <scope>NUCLEOTIDE SEQUENCE [LARGE SCALE GENOMIC DNA]</scope>
</reference>
<dbReference type="EMBL" id="CAXDID020000041">
    <property type="protein sequence ID" value="CAL6000399.1"/>
    <property type="molecule type" value="Genomic_DNA"/>
</dbReference>
<dbReference type="PANTHER" id="PTHR45751:SF11">
    <property type="entry name" value="COPINE FAMILY PROTEIN 2"/>
    <property type="match status" value="1"/>
</dbReference>
<dbReference type="PANTHER" id="PTHR45751">
    <property type="entry name" value="COPINE FAMILY PROTEIN 1"/>
    <property type="match status" value="1"/>
</dbReference>
<name>A0ABP1HR21_9EUKA</name>